<sequence>MDKLVTLRLDEELHSKLKEQGNKLGMTISGYVRYLVLKSSEMKVKESKKKKL</sequence>
<accession>K9RZV5</accession>
<keyword evidence="1" id="KW-0614">Plasmid</keyword>
<evidence type="ECO:0000313" key="1">
    <source>
        <dbReference type="EMBL" id="AFY63027.1"/>
    </source>
</evidence>
<organism evidence="1">
    <name type="scientific">Mycoplasma cottewii</name>
    <dbReference type="NCBI Taxonomy" id="51364"/>
    <lineage>
        <taxon>Bacteria</taxon>
        <taxon>Bacillati</taxon>
        <taxon>Mycoplasmatota</taxon>
        <taxon>Mollicutes</taxon>
        <taxon>Mycoplasmataceae</taxon>
        <taxon>Mycoplasma</taxon>
    </lineage>
</organism>
<dbReference type="RefSeq" id="WP_015231146.1">
    <property type="nucleotide sequence ID" value="NC_019786.1"/>
</dbReference>
<proteinExistence type="predicted"/>
<dbReference type="InterPro" id="IPR010985">
    <property type="entry name" value="Ribbon_hlx_hlx"/>
</dbReference>
<dbReference type="AlphaFoldDB" id="K9RZV5"/>
<name>K9RZV5_9MOLU</name>
<dbReference type="SUPFAM" id="SSF47598">
    <property type="entry name" value="Ribbon-helix-helix"/>
    <property type="match status" value="1"/>
</dbReference>
<protein>
    <submittedName>
        <fullName evidence="1">Plasmid copy number control protein</fullName>
    </submittedName>
</protein>
<dbReference type="EMBL" id="JX294734">
    <property type="protein sequence ID" value="AFY63027.1"/>
    <property type="molecule type" value="Genomic_DNA"/>
</dbReference>
<reference evidence="1" key="1">
    <citation type="journal article" date="2012" name="BMC Microbiol.">
        <title>Distribution and diversity of mycoplasma plasmids: lessons from cryptic genetic elements.</title>
        <authorList>
            <person name="Breton M."/>
            <person name="Tardy F."/>
            <person name="Dordet-Frisoni E."/>
            <person name="Sagne E."/>
            <person name="Mick V."/>
            <person name="Renaudin J."/>
            <person name="Sirand-Pugnet P."/>
            <person name="Citti C."/>
            <person name="Blanchard A."/>
        </authorList>
    </citation>
    <scope>NUCLEOTIDE SEQUENCE</scope>
    <source>
        <strain evidence="1">Anses 15104</strain>
        <plasmid evidence="1">pMG2E-1</plasmid>
    </source>
</reference>
<dbReference type="GO" id="GO:0006355">
    <property type="term" value="P:regulation of DNA-templated transcription"/>
    <property type="evidence" value="ECO:0007669"/>
    <property type="project" value="InterPro"/>
</dbReference>
<gene>
    <name evidence="1" type="primary">copG</name>
    <name evidence="1" type="ORF">pMG2E-1_1</name>
</gene>
<geneLocation type="plasmid" evidence="1">
    <name>pMG2E-1</name>
</geneLocation>